<keyword evidence="3" id="KW-1185">Reference proteome</keyword>
<organism evidence="2 3">
    <name type="scientific">Hohenbuehelia grisea</name>
    <dbReference type="NCBI Taxonomy" id="104357"/>
    <lineage>
        <taxon>Eukaryota</taxon>
        <taxon>Fungi</taxon>
        <taxon>Dikarya</taxon>
        <taxon>Basidiomycota</taxon>
        <taxon>Agaricomycotina</taxon>
        <taxon>Agaricomycetes</taxon>
        <taxon>Agaricomycetidae</taxon>
        <taxon>Agaricales</taxon>
        <taxon>Pleurotineae</taxon>
        <taxon>Pleurotaceae</taxon>
        <taxon>Hohenbuehelia</taxon>
    </lineage>
</organism>
<protein>
    <submittedName>
        <fullName evidence="2">Uncharacterized protein</fullName>
    </submittedName>
</protein>
<accession>A0ABR3J6I7</accession>
<sequence length="880" mass="92562">MAMRELNPLVCATYNRTTLTNSGQRCCAPYNSGEIIVPDVEHAGYLAGSASFEILVSHESGLTLANSDSNKVLPGKVSEGADHYARDLAPISTSGSSSSHVEGDTSPFELVHSEPAHSQASGKEPFSMSTSSSVGITRPSHRVIADTGLHNLGNSVNLPSASLYAKQRNRTHEAARIYPSSSLDSGSTIISSSSPTRLSGTPAAFPEAAHTFSLKPARPSLPRIFVPGSNLTATQRSPSSSRCVSTSPATPTSISFSSITSDPPSPIVFASPTSSHMAYPFLVEAKGSLEDGNSFSSLDGSQSPQTSYGSWSSDQGAAYLPTLGNHYQGVSGSLSALTRSYSYPGKSSTDGATQGSHGHFDNEASLALATFEDQFPPTYTRSCLPDVVPGVEGLNLEVESSAMPNTNPSTMPIPQSPSDQPWTLSLSPSPDDYFGSNPLSPASANSLSLSLSPASSYGAPLGSNSAATDGHIISFSHGVSPASSYPPSPSLPAPLPLTEENVLGLITEERRESTAAEYVAALTSHAWEIQEEEGLERTFLGLDGPPQGLFLARYDSHDTPHHAQTEESAVPSSIRPSILDGIEFHQPVRKQGVLNKVKSYGIKVKRMLSPRKAGRHRTPSVSHDLNAHLRAAQLENAPSRAPRGSVIDDILHDAGGDGPESDGLPRPLPPPPGLYTRARKPRPSITAQTYATLRNSLPLARTTSPPAALPPPLIRVRSPSPSRRTRIIQASSPRRAPSSRRLTLAAFSSLMRLSPSSTMSEDIVLPSSADACGPSGGTSPDSVSRRFSYAGRGAADVGVIVETNLLAPPPRVRARGREPPPTTLIPPAADASSPPAPTSISTPSSPVTPFSAARPAKKNRRFSLSALTTFSVGRQVPFMP</sequence>
<evidence type="ECO:0000256" key="1">
    <source>
        <dbReference type="SAM" id="MobiDB-lite"/>
    </source>
</evidence>
<reference evidence="3" key="1">
    <citation type="submission" date="2024-06" db="EMBL/GenBank/DDBJ databases">
        <title>Multi-omics analyses provide insights into the biosynthesis of the anticancer antibiotic pleurotin in Hohenbuehelia grisea.</title>
        <authorList>
            <person name="Weaver J.A."/>
            <person name="Alberti F."/>
        </authorList>
    </citation>
    <scope>NUCLEOTIDE SEQUENCE [LARGE SCALE GENOMIC DNA]</scope>
    <source>
        <strain evidence="3">T-177</strain>
    </source>
</reference>
<gene>
    <name evidence="2" type="ORF">HGRIS_007848</name>
</gene>
<feature type="region of interest" description="Disordered" evidence="1">
    <location>
        <begin position="113"/>
        <end position="134"/>
    </location>
</feature>
<feature type="region of interest" description="Disordered" evidence="1">
    <location>
        <begin position="634"/>
        <end position="684"/>
    </location>
</feature>
<feature type="region of interest" description="Disordered" evidence="1">
    <location>
        <begin position="230"/>
        <end position="261"/>
    </location>
</feature>
<evidence type="ECO:0000313" key="3">
    <source>
        <dbReference type="Proteomes" id="UP001556367"/>
    </source>
</evidence>
<feature type="region of interest" description="Disordered" evidence="1">
    <location>
        <begin position="810"/>
        <end position="858"/>
    </location>
</feature>
<feature type="compositionally biased region" description="Polar residues" evidence="1">
    <location>
        <begin position="402"/>
        <end position="428"/>
    </location>
</feature>
<feature type="region of interest" description="Disordered" evidence="1">
    <location>
        <begin position="701"/>
        <end position="739"/>
    </location>
</feature>
<feature type="region of interest" description="Disordered" evidence="1">
    <location>
        <begin position="401"/>
        <end position="438"/>
    </location>
</feature>
<feature type="compositionally biased region" description="Low complexity" evidence="1">
    <location>
        <begin position="236"/>
        <end position="261"/>
    </location>
</feature>
<feature type="compositionally biased region" description="Low complexity" evidence="1">
    <location>
        <begin position="826"/>
        <end position="853"/>
    </location>
</feature>
<evidence type="ECO:0000313" key="2">
    <source>
        <dbReference type="EMBL" id="KAL0951111.1"/>
    </source>
</evidence>
<comment type="caution">
    <text evidence="2">The sequence shown here is derived from an EMBL/GenBank/DDBJ whole genome shotgun (WGS) entry which is preliminary data.</text>
</comment>
<dbReference type="EMBL" id="JASNQZ010000011">
    <property type="protein sequence ID" value="KAL0951111.1"/>
    <property type="molecule type" value="Genomic_DNA"/>
</dbReference>
<dbReference type="Proteomes" id="UP001556367">
    <property type="component" value="Unassembled WGS sequence"/>
</dbReference>
<proteinExistence type="predicted"/>
<feature type="compositionally biased region" description="Low complexity" evidence="1">
    <location>
        <begin position="714"/>
        <end position="739"/>
    </location>
</feature>
<feature type="compositionally biased region" description="Polar residues" evidence="1">
    <location>
        <begin position="116"/>
        <end position="134"/>
    </location>
</feature>
<name>A0ABR3J6I7_9AGAR</name>